<keyword evidence="2" id="KW-1185">Reference proteome</keyword>
<protein>
    <recommendedName>
        <fullName evidence="3">WGR domain-containing protein</fullName>
    </recommendedName>
</protein>
<proteinExistence type="predicted"/>
<dbReference type="STRING" id="1453999.AW06_002093"/>
<accession>A0A080M6E9</accession>
<organism evidence="1 2">
    <name type="scientific">Candidatus Accumulibacter cognatus</name>
    <dbReference type="NCBI Taxonomy" id="2954383"/>
    <lineage>
        <taxon>Bacteria</taxon>
        <taxon>Pseudomonadati</taxon>
        <taxon>Pseudomonadota</taxon>
        <taxon>Betaproteobacteria</taxon>
        <taxon>Candidatus Accumulibacter</taxon>
    </lineage>
</organism>
<evidence type="ECO:0000313" key="2">
    <source>
        <dbReference type="Proteomes" id="UP000021315"/>
    </source>
</evidence>
<comment type="caution">
    <text evidence="1">The sequence shown here is derived from an EMBL/GenBank/DDBJ whole genome shotgun (WGS) entry which is preliminary data.</text>
</comment>
<gene>
    <name evidence="1" type="ORF">AW06_002093</name>
</gene>
<dbReference type="AlphaFoldDB" id="A0A080M6E9"/>
<dbReference type="Proteomes" id="UP000021315">
    <property type="component" value="Unassembled WGS sequence"/>
</dbReference>
<evidence type="ECO:0000313" key="1">
    <source>
        <dbReference type="EMBL" id="KFB76823.1"/>
    </source>
</evidence>
<evidence type="ECO:0008006" key="3">
    <source>
        <dbReference type="Google" id="ProtNLM"/>
    </source>
</evidence>
<name>A0A080M6E9_9PROT</name>
<dbReference type="EMBL" id="JDST02000044">
    <property type="protein sequence ID" value="KFB76823.1"/>
    <property type="molecule type" value="Genomic_DNA"/>
</dbReference>
<sequence>MPSMRVFDHSTMRENRYDSAMEIWTRPDGRFYCFELGHDLFGLAVVVYYGGYRRSRVRIVAVDSPADGEKLMAMMAARRAKHGYQRVDESPPA</sequence>
<reference evidence="1" key="1">
    <citation type="submission" date="2014-02" db="EMBL/GenBank/DDBJ databases">
        <title>Expanding our view of genomic diversity in Candidatus Accumulibacter clades.</title>
        <authorList>
            <person name="Skennerton C.T."/>
            <person name="Barr J.J."/>
            <person name="Slater F.R."/>
            <person name="Bond P.L."/>
            <person name="Tyson G.W."/>
        </authorList>
    </citation>
    <scope>NUCLEOTIDE SEQUENCE [LARGE SCALE GENOMIC DNA]</scope>
</reference>